<evidence type="ECO:0000256" key="1">
    <source>
        <dbReference type="SAM" id="MobiDB-lite"/>
    </source>
</evidence>
<organism evidence="3 4">
    <name type="scientific">Molorchus minor</name>
    <dbReference type="NCBI Taxonomy" id="1323400"/>
    <lineage>
        <taxon>Eukaryota</taxon>
        <taxon>Metazoa</taxon>
        <taxon>Ecdysozoa</taxon>
        <taxon>Arthropoda</taxon>
        <taxon>Hexapoda</taxon>
        <taxon>Insecta</taxon>
        <taxon>Pterygota</taxon>
        <taxon>Neoptera</taxon>
        <taxon>Endopterygota</taxon>
        <taxon>Coleoptera</taxon>
        <taxon>Polyphaga</taxon>
        <taxon>Cucujiformia</taxon>
        <taxon>Chrysomeloidea</taxon>
        <taxon>Cerambycidae</taxon>
        <taxon>Lamiinae</taxon>
        <taxon>Monochamini</taxon>
        <taxon>Molorchus</taxon>
    </lineage>
</organism>
<dbReference type="EMBL" id="JAPWTJ010000002">
    <property type="protein sequence ID" value="KAJ8986191.1"/>
    <property type="molecule type" value="Genomic_DNA"/>
</dbReference>
<name>A0ABQ9K6F1_9CUCU</name>
<comment type="caution">
    <text evidence="3">The sequence shown here is derived from an EMBL/GenBank/DDBJ whole genome shotgun (WGS) entry which is preliminary data.</text>
</comment>
<protein>
    <recommendedName>
        <fullName evidence="5">Transmembrane protein</fullName>
    </recommendedName>
</protein>
<accession>A0ABQ9K6F1</accession>
<keyword evidence="2" id="KW-0812">Transmembrane</keyword>
<feature type="compositionally biased region" description="Basic and acidic residues" evidence="1">
    <location>
        <begin position="185"/>
        <end position="204"/>
    </location>
</feature>
<evidence type="ECO:0008006" key="5">
    <source>
        <dbReference type="Google" id="ProtNLM"/>
    </source>
</evidence>
<feature type="transmembrane region" description="Helical" evidence="2">
    <location>
        <begin position="63"/>
        <end position="87"/>
    </location>
</feature>
<dbReference type="Proteomes" id="UP001162164">
    <property type="component" value="Unassembled WGS sequence"/>
</dbReference>
<evidence type="ECO:0000313" key="4">
    <source>
        <dbReference type="Proteomes" id="UP001162164"/>
    </source>
</evidence>
<gene>
    <name evidence="3" type="ORF">NQ317_005665</name>
</gene>
<feature type="transmembrane region" description="Helical" evidence="2">
    <location>
        <begin position="99"/>
        <end position="119"/>
    </location>
</feature>
<keyword evidence="4" id="KW-1185">Reference proteome</keyword>
<proteinExistence type="predicted"/>
<keyword evidence="2" id="KW-1133">Transmembrane helix</keyword>
<reference evidence="3" key="1">
    <citation type="journal article" date="2023" name="Insect Mol. Biol.">
        <title>Genome sequencing provides insights into the evolution of gene families encoding plant cell wall-degrading enzymes in longhorned beetles.</title>
        <authorList>
            <person name="Shin N.R."/>
            <person name="Okamura Y."/>
            <person name="Kirsch R."/>
            <person name="Pauchet Y."/>
        </authorList>
    </citation>
    <scope>NUCLEOTIDE SEQUENCE</scope>
    <source>
        <strain evidence="3">MMC_N1</strain>
    </source>
</reference>
<evidence type="ECO:0000313" key="3">
    <source>
        <dbReference type="EMBL" id="KAJ8986191.1"/>
    </source>
</evidence>
<feature type="region of interest" description="Disordered" evidence="1">
    <location>
        <begin position="168"/>
        <end position="217"/>
    </location>
</feature>
<keyword evidence="2" id="KW-0472">Membrane</keyword>
<evidence type="ECO:0000256" key="2">
    <source>
        <dbReference type="SAM" id="Phobius"/>
    </source>
</evidence>
<sequence>MPSFGERKMSGAVYQPTTVTYESNGPQERWQDRPISYLASTVTQTARRPCGNNCLPSRNFLPIILVLSCVACFSLGLVLLIQGPLGYSDAAQSEGDVDIYLVITIFGAISFAVSILLFGNVFPTSNKTHVLENSKDHMGTAGGQALTVNPSTDLLVAAQYAPVSEVAYQPAQQEDTEQSKLMPQENKELTNEDTDRMVESDPRIVLRPLNTPAHEET</sequence>